<accession>A0A3M7HU23</accession>
<dbReference type="AlphaFoldDB" id="A0A3M7HU23"/>
<sequence length="422" mass="46933">MLELPPELHIRIGECLSQADIFNFRLSCKTLSSPGHSILFPPQKASRLYIHPTTIQRFIDVCHDDTFAAKVTSVVVLGNFTLGVQPSRKFKDLRYLSWPCSDGIDPTAAFSTEKAPFRTAYTHVIAATKSLTNLQKIACATSAKLPGLNSTSNIDIAAQARQCSFKPALDNERPLKWSDTEIMIGLALNVPNITNIDAHCSTYDLLGDMESSDLLFPEGKSTKVRKGEKYGGEFWDRKRVLQQLNPQLRSLTYGSVDHLFPDRSLLGDALLLCCSSITNLEVMISDVSINGYEVSSCMQACCHLKSLCSFRVRLLDIDPTLLSADRRVSDDDPYTRTRALDCAWVFKDFLLQHAKTLVKCVIDSIVYTSEQQLNIFAGGLKGFSTTGKNAQICFRTYTCKPPAIHEGNTDDLRALQIVMETK</sequence>
<evidence type="ECO:0000313" key="1">
    <source>
        <dbReference type="EMBL" id="RMZ16783.1"/>
    </source>
</evidence>
<evidence type="ECO:0008006" key="3">
    <source>
        <dbReference type="Google" id="ProtNLM"/>
    </source>
</evidence>
<organism evidence="1 2">
    <name type="scientific">Hortaea werneckii</name>
    <name type="common">Black yeast</name>
    <name type="synonym">Cladosporium werneckii</name>
    <dbReference type="NCBI Taxonomy" id="91943"/>
    <lineage>
        <taxon>Eukaryota</taxon>
        <taxon>Fungi</taxon>
        <taxon>Dikarya</taxon>
        <taxon>Ascomycota</taxon>
        <taxon>Pezizomycotina</taxon>
        <taxon>Dothideomycetes</taxon>
        <taxon>Dothideomycetidae</taxon>
        <taxon>Mycosphaerellales</taxon>
        <taxon>Teratosphaeriaceae</taxon>
        <taxon>Hortaea</taxon>
    </lineage>
</organism>
<dbReference type="EMBL" id="QWIQ01000016">
    <property type="protein sequence ID" value="RMZ16783.1"/>
    <property type="molecule type" value="Genomic_DNA"/>
</dbReference>
<dbReference type="VEuPathDB" id="FungiDB:BTJ68_02002"/>
<gene>
    <name evidence="1" type="ORF">D0862_01107</name>
</gene>
<proteinExistence type="predicted"/>
<dbReference type="Proteomes" id="UP000281468">
    <property type="component" value="Unassembled WGS sequence"/>
</dbReference>
<protein>
    <recommendedName>
        <fullName evidence="3">F-box domain-containing protein</fullName>
    </recommendedName>
</protein>
<evidence type="ECO:0000313" key="2">
    <source>
        <dbReference type="Proteomes" id="UP000281468"/>
    </source>
</evidence>
<comment type="caution">
    <text evidence="1">The sequence shown here is derived from an EMBL/GenBank/DDBJ whole genome shotgun (WGS) entry which is preliminary data.</text>
</comment>
<name>A0A3M7HU23_HORWE</name>
<reference evidence="1 2" key="1">
    <citation type="journal article" date="2018" name="BMC Genomics">
        <title>Genomic evidence for intraspecific hybridization in a clonal and extremely halotolerant yeast.</title>
        <authorList>
            <person name="Gostincar C."/>
            <person name="Stajich J.E."/>
            <person name="Zupancic J."/>
            <person name="Zalar P."/>
            <person name="Gunde-Cimerman N."/>
        </authorList>
    </citation>
    <scope>NUCLEOTIDE SEQUENCE [LARGE SCALE GENOMIC DNA]</scope>
    <source>
        <strain evidence="1 2">EXF-171</strain>
    </source>
</reference>